<dbReference type="InterPro" id="IPR036890">
    <property type="entry name" value="HATPase_C_sf"/>
</dbReference>
<reference evidence="2 3" key="1">
    <citation type="submission" date="2024-06" db="EMBL/GenBank/DDBJ databases">
        <title>Chitinophaga defluvii sp. nov., isolated from municipal sewage.</title>
        <authorList>
            <person name="Zhang L."/>
        </authorList>
    </citation>
    <scope>NUCLEOTIDE SEQUENCE [LARGE SCALE GENOMIC DNA]</scope>
    <source>
        <strain evidence="2 3">H8</strain>
    </source>
</reference>
<evidence type="ECO:0000259" key="1">
    <source>
        <dbReference type="SMART" id="SM00065"/>
    </source>
</evidence>
<dbReference type="Pfam" id="PF13185">
    <property type="entry name" value="GAF_2"/>
    <property type="match status" value="1"/>
</dbReference>
<dbReference type="GO" id="GO:0016301">
    <property type="term" value="F:kinase activity"/>
    <property type="evidence" value="ECO:0007669"/>
    <property type="project" value="UniProtKB-KW"/>
</dbReference>
<dbReference type="SMART" id="SM00065">
    <property type="entry name" value="GAF"/>
    <property type="match status" value="1"/>
</dbReference>
<evidence type="ECO:0000313" key="2">
    <source>
        <dbReference type="EMBL" id="MET6999269.1"/>
    </source>
</evidence>
<dbReference type="PANTHER" id="PTHR34220">
    <property type="entry name" value="SENSOR HISTIDINE KINASE YPDA"/>
    <property type="match status" value="1"/>
</dbReference>
<proteinExistence type="predicted"/>
<dbReference type="EMBL" id="JBEXAC010000002">
    <property type="protein sequence ID" value="MET6999269.1"/>
    <property type="molecule type" value="Genomic_DNA"/>
</dbReference>
<dbReference type="InterPro" id="IPR003018">
    <property type="entry name" value="GAF"/>
</dbReference>
<dbReference type="RefSeq" id="WP_354661836.1">
    <property type="nucleotide sequence ID" value="NZ_JBEXAC010000002.1"/>
</dbReference>
<dbReference type="SUPFAM" id="SSF55781">
    <property type="entry name" value="GAF domain-like"/>
    <property type="match status" value="1"/>
</dbReference>
<keyword evidence="2" id="KW-0808">Transferase</keyword>
<protein>
    <submittedName>
        <fullName evidence="2">Histidine kinase</fullName>
    </submittedName>
</protein>
<keyword evidence="3" id="KW-1185">Reference proteome</keyword>
<dbReference type="InterPro" id="IPR029016">
    <property type="entry name" value="GAF-like_dom_sf"/>
</dbReference>
<dbReference type="Pfam" id="PF06580">
    <property type="entry name" value="His_kinase"/>
    <property type="match status" value="1"/>
</dbReference>
<dbReference type="Proteomes" id="UP001549749">
    <property type="component" value="Unassembled WGS sequence"/>
</dbReference>
<name>A0ABV2T8A5_9BACT</name>
<dbReference type="Gene3D" id="3.30.565.10">
    <property type="entry name" value="Histidine kinase-like ATPase, C-terminal domain"/>
    <property type="match status" value="1"/>
</dbReference>
<sequence>MAVTMILYRRFTQYRQKYLSEATITYFATSLFGKNTVDDILWDVAKNCISRLHFEDCVIYLLDEKRQVLMQKAAYGPKNPVRFEIQHPIEIPVGQGITGTVALTGQPEIIADTSSDDRYILDDERRYSEITVPIFCNGKVVGIIDSEHHHKNFYNNGHLQILEKIAGICAAKIAQTQAEERSRQKTEEVRLLQQQLAEFRLVTLKSQMNPHFLFNCLNGIYNSITTGETQKAQDYVIHFARLLRMVLVHAEKNFISLQEEIDLLQYYLKIESLRTDHAFEYTFEVDPQINPANCFVPGMLIQPFLENAIWHGLMNKTHDRHLRICWQQVSPNILLCEITDNGVGRLQASRISSRGLKSSEHQSKGMALCQERIELYKSLFNTQFQIQVSDIANEINEPMGTKVSITFETDNNLEH</sequence>
<dbReference type="PANTHER" id="PTHR34220:SF7">
    <property type="entry name" value="SENSOR HISTIDINE KINASE YPDA"/>
    <property type="match status" value="1"/>
</dbReference>
<keyword evidence="2" id="KW-0418">Kinase</keyword>
<dbReference type="SUPFAM" id="SSF55874">
    <property type="entry name" value="ATPase domain of HSP90 chaperone/DNA topoisomerase II/histidine kinase"/>
    <property type="match status" value="1"/>
</dbReference>
<dbReference type="InterPro" id="IPR010559">
    <property type="entry name" value="Sig_transdc_His_kin_internal"/>
</dbReference>
<dbReference type="Gene3D" id="3.30.450.40">
    <property type="match status" value="1"/>
</dbReference>
<organism evidence="2 3">
    <name type="scientific">Chitinophaga defluvii</name>
    <dbReference type="NCBI Taxonomy" id="3163343"/>
    <lineage>
        <taxon>Bacteria</taxon>
        <taxon>Pseudomonadati</taxon>
        <taxon>Bacteroidota</taxon>
        <taxon>Chitinophagia</taxon>
        <taxon>Chitinophagales</taxon>
        <taxon>Chitinophagaceae</taxon>
        <taxon>Chitinophaga</taxon>
    </lineage>
</organism>
<dbReference type="InterPro" id="IPR050640">
    <property type="entry name" value="Bact_2-comp_sensor_kinase"/>
</dbReference>
<gene>
    <name evidence="2" type="ORF">ABR189_17910</name>
</gene>
<evidence type="ECO:0000313" key="3">
    <source>
        <dbReference type="Proteomes" id="UP001549749"/>
    </source>
</evidence>
<accession>A0ABV2T8A5</accession>
<comment type="caution">
    <text evidence="2">The sequence shown here is derived from an EMBL/GenBank/DDBJ whole genome shotgun (WGS) entry which is preliminary data.</text>
</comment>
<feature type="domain" description="GAF" evidence="1">
    <location>
        <begin position="36"/>
        <end position="183"/>
    </location>
</feature>